<dbReference type="EMBL" id="JANPWB010000015">
    <property type="protein sequence ID" value="KAJ1094803.1"/>
    <property type="molecule type" value="Genomic_DNA"/>
</dbReference>
<feature type="compositionally biased region" description="Basic residues" evidence="1">
    <location>
        <begin position="8"/>
        <end position="25"/>
    </location>
</feature>
<organism evidence="2 3">
    <name type="scientific">Pleurodeles waltl</name>
    <name type="common">Iberian ribbed newt</name>
    <dbReference type="NCBI Taxonomy" id="8319"/>
    <lineage>
        <taxon>Eukaryota</taxon>
        <taxon>Metazoa</taxon>
        <taxon>Chordata</taxon>
        <taxon>Craniata</taxon>
        <taxon>Vertebrata</taxon>
        <taxon>Euteleostomi</taxon>
        <taxon>Amphibia</taxon>
        <taxon>Batrachia</taxon>
        <taxon>Caudata</taxon>
        <taxon>Salamandroidea</taxon>
        <taxon>Salamandridae</taxon>
        <taxon>Pleurodelinae</taxon>
        <taxon>Pleurodeles</taxon>
    </lineage>
</organism>
<feature type="compositionally biased region" description="Basic and acidic residues" evidence="1">
    <location>
        <begin position="26"/>
        <end position="35"/>
    </location>
</feature>
<evidence type="ECO:0000256" key="1">
    <source>
        <dbReference type="SAM" id="MobiDB-lite"/>
    </source>
</evidence>
<feature type="region of interest" description="Disordered" evidence="1">
    <location>
        <begin position="1"/>
        <end position="49"/>
    </location>
</feature>
<dbReference type="Proteomes" id="UP001066276">
    <property type="component" value="Chromosome 11"/>
</dbReference>
<evidence type="ECO:0000313" key="3">
    <source>
        <dbReference type="Proteomes" id="UP001066276"/>
    </source>
</evidence>
<comment type="caution">
    <text evidence="2">The sequence shown here is derived from an EMBL/GenBank/DDBJ whole genome shotgun (WGS) entry which is preliminary data.</text>
</comment>
<proteinExistence type="predicted"/>
<accession>A0AAV7LYY6</accession>
<reference evidence="2" key="1">
    <citation type="journal article" date="2022" name="bioRxiv">
        <title>Sequencing and chromosome-scale assembly of the giantPleurodeles waltlgenome.</title>
        <authorList>
            <person name="Brown T."/>
            <person name="Elewa A."/>
            <person name="Iarovenko S."/>
            <person name="Subramanian E."/>
            <person name="Araus A.J."/>
            <person name="Petzold A."/>
            <person name="Susuki M."/>
            <person name="Suzuki K.-i.T."/>
            <person name="Hayashi T."/>
            <person name="Toyoda A."/>
            <person name="Oliveira C."/>
            <person name="Osipova E."/>
            <person name="Leigh N.D."/>
            <person name="Simon A."/>
            <person name="Yun M.H."/>
        </authorList>
    </citation>
    <scope>NUCLEOTIDE SEQUENCE</scope>
    <source>
        <strain evidence="2">20211129_DDA</strain>
        <tissue evidence="2">Liver</tissue>
    </source>
</reference>
<dbReference type="AlphaFoldDB" id="A0AAV7LYY6"/>
<sequence>MGLFALARHTRASKTAVRGRLRKRKAAEEAGEGKRTRSIRTRPLERSRQQRCLEHVRALNRLNPGRISRKKPKYQKLH</sequence>
<protein>
    <submittedName>
        <fullName evidence="2">Uncharacterized protein</fullName>
    </submittedName>
</protein>
<gene>
    <name evidence="2" type="ORF">NDU88_007845</name>
</gene>
<evidence type="ECO:0000313" key="2">
    <source>
        <dbReference type="EMBL" id="KAJ1094803.1"/>
    </source>
</evidence>
<name>A0AAV7LYY6_PLEWA</name>
<keyword evidence="3" id="KW-1185">Reference proteome</keyword>